<dbReference type="STRING" id="341454.A0A4S2N582"/>
<protein>
    <recommendedName>
        <fullName evidence="3">Cyclin C-terminal domain-containing protein</fullName>
    </recommendedName>
</protein>
<evidence type="ECO:0000256" key="2">
    <source>
        <dbReference type="SAM" id="MobiDB-lite"/>
    </source>
</evidence>
<dbReference type="OrthoDB" id="340962at2759"/>
<dbReference type="InterPro" id="IPR031658">
    <property type="entry name" value="Cyclin_C_2"/>
</dbReference>
<name>A0A4S2N582_9PEZI</name>
<gene>
    <name evidence="4" type="ORF">EX30DRAFT_338819</name>
</gene>
<dbReference type="Proteomes" id="UP000298138">
    <property type="component" value="Unassembled WGS sequence"/>
</dbReference>
<dbReference type="EMBL" id="ML220113">
    <property type="protein sequence ID" value="TGZ84286.1"/>
    <property type="molecule type" value="Genomic_DNA"/>
</dbReference>
<organism evidence="4 5">
    <name type="scientific">Ascodesmis nigricans</name>
    <dbReference type="NCBI Taxonomy" id="341454"/>
    <lineage>
        <taxon>Eukaryota</taxon>
        <taxon>Fungi</taxon>
        <taxon>Dikarya</taxon>
        <taxon>Ascomycota</taxon>
        <taxon>Pezizomycotina</taxon>
        <taxon>Pezizomycetes</taxon>
        <taxon>Pezizales</taxon>
        <taxon>Ascodesmidaceae</taxon>
        <taxon>Ascodesmis</taxon>
    </lineage>
</organism>
<dbReference type="InParanoid" id="A0A4S2N582"/>
<keyword evidence="5" id="KW-1185">Reference proteome</keyword>
<reference evidence="4 5" key="1">
    <citation type="submission" date="2019-04" db="EMBL/GenBank/DDBJ databases">
        <title>Comparative genomics and transcriptomics to analyze fruiting body development in filamentous ascomycetes.</title>
        <authorList>
            <consortium name="DOE Joint Genome Institute"/>
            <person name="Lutkenhaus R."/>
            <person name="Traeger S."/>
            <person name="Breuer J."/>
            <person name="Kuo A."/>
            <person name="Lipzen A."/>
            <person name="Pangilinan J."/>
            <person name="Dilworth D."/>
            <person name="Sandor L."/>
            <person name="Poggeler S."/>
            <person name="Barry K."/>
            <person name="Grigoriev I.V."/>
            <person name="Nowrousian M."/>
        </authorList>
    </citation>
    <scope>NUCLEOTIDE SEQUENCE [LARGE SCALE GENOMIC DNA]</scope>
    <source>
        <strain evidence="4 5">CBS 389.68</strain>
    </source>
</reference>
<evidence type="ECO:0000256" key="1">
    <source>
        <dbReference type="ARBA" id="ARBA00023127"/>
    </source>
</evidence>
<feature type="region of interest" description="Disordered" evidence="2">
    <location>
        <begin position="288"/>
        <end position="329"/>
    </location>
</feature>
<feature type="domain" description="Cyclin C-terminal" evidence="3">
    <location>
        <begin position="153"/>
        <end position="232"/>
    </location>
</feature>
<evidence type="ECO:0000313" key="5">
    <source>
        <dbReference type="Proteomes" id="UP000298138"/>
    </source>
</evidence>
<evidence type="ECO:0000259" key="3">
    <source>
        <dbReference type="Pfam" id="PF16899"/>
    </source>
</evidence>
<dbReference type="InterPro" id="IPR036915">
    <property type="entry name" value="Cyclin-like_sf"/>
</dbReference>
<sequence length="329" mass="37219">MDNSGYILSTQNRHYSFTPTELSSLRKHTLELSLTPLASPPALTAHHTLKILTHYTLTLSKLCHHFGVPSAVRGTAITILHRLYLHLSPVTTHPKTLLLPILLLAMKTELGGTSISQFIRTAEEVGLSTTKKELQSPELMIAAGLRWSLTVRHPWRGLDGAMVVLIREFGDQEDARIRKASQKARQWLTGDCFMTDAGFLYTPSQLLWAALWAQDQELIDRYMKGRFSDEVAEKIKECADVFVFGTRKIAGCEEEAIRWGGAVNEKELVSEAKVGDRMVHLARKELDQGRKRAEEEALGREAEERERRKKKRKMEMEKMKADDVFGPAL</sequence>
<dbReference type="SUPFAM" id="SSF47954">
    <property type="entry name" value="Cyclin-like"/>
    <property type="match status" value="2"/>
</dbReference>
<feature type="compositionally biased region" description="Basic and acidic residues" evidence="2">
    <location>
        <begin position="288"/>
        <end position="306"/>
    </location>
</feature>
<evidence type="ECO:0000313" key="4">
    <source>
        <dbReference type="EMBL" id="TGZ84286.1"/>
    </source>
</evidence>
<dbReference type="Gene3D" id="1.10.472.10">
    <property type="entry name" value="Cyclin-like"/>
    <property type="match status" value="2"/>
</dbReference>
<feature type="compositionally biased region" description="Basic and acidic residues" evidence="2">
    <location>
        <begin position="314"/>
        <end position="323"/>
    </location>
</feature>
<proteinExistence type="predicted"/>
<dbReference type="AlphaFoldDB" id="A0A4S2N582"/>
<keyword evidence="1" id="KW-0195">Cyclin</keyword>
<accession>A0A4S2N582</accession>
<dbReference type="Pfam" id="PF16899">
    <property type="entry name" value="Cyclin_C_2"/>
    <property type="match status" value="1"/>
</dbReference>